<keyword evidence="7" id="KW-0963">Cytoplasm</keyword>
<reference evidence="16" key="2">
    <citation type="submission" date="2016-06" db="EMBL/GenBank/DDBJ databases">
        <authorList>
            <person name="Olsen C.W."/>
            <person name="Carey S."/>
            <person name="Hinshaw L."/>
            <person name="Karasin A.I."/>
        </authorList>
    </citation>
    <scope>NUCLEOTIDE SEQUENCE [LARGE SCALE GENOMIC DNA]</scope>
    <source>
        <strain evidence="16">PM4</strain>
    </source>
</reference>
<keyword evidence="11" id="KW-0067">ATP-binding</keyword>
<dbReference type="PANTHER" id="PTHR10285">
    <property type="entry name" value="URIDINE KINASE"/>
    <property type="match status" value="1"/>
</dbReference>
<evidence type="ECO:0000313" key="18">
    <source>
        <dbReference type="Proteomes" id="UP000195607"/>
    </source>
</evidence>
<evidence type="ECO:0000256" key="1">
    <source>
        <dbReference type="ARBA" id="ARBA00001206"/>
    </source>
</evidence>
<protein>
    <recommendedName>
        <fullName evidence="6">Pantothenate kinase</fullName>
        <ecNumber evidence="5">2.7.1.33</ecNumber>
    </recommendedName>
    <alternativeName>
        <fullName evidence="13">Pantothenic acid kinase</fullName>
    </alternativeName>
</protein>
<dbReference type="RefSeq" id="WP_021789749.1">
    <property type="nucleotide sequence ID" value="NZ_LT671858.1"/>
</dbReference>
<gene>
    <name evidence="16" type="ORF">CPM_1817</name>
    <name evidence="15" type="ORF">CSP5_1878</name>
</gene>
<evidence type="ECO:0000256" key="2">
    <source>
        <dbReference type="ARBA" id="ARBA00004496"/>
    </source>
</evidence>
<evidence type="ECO:0000256" key="12">
    <source>
        <dbReference type="ARBA" id="ARBA00022993"/>
    </source>
</evidence>
<keyword evidence="10 15" id="KW-0418">Kinase</keyword>
<dbReference type="STRING" id="1673428.CPM_1817"/>
<dbReference type="UniPathway" id="UPA00241">
    <property type="reaction ID" value="UER00352"/>
</dbReference>
<dbReference type="EMBL" id="LT671858">
    <property type="protein sequence ID" value="SIM85806.1"/>
    <property type="molecule type" value="Genomic_DNA"/>
</dbReference>
<comment type="subcellular location">
    <subcellularLocation>
        <location evidence="2">Cytoplasm</location>
    </subcellularLocation>
</comment>
<evidence type="ECO:0000256" key="5">
    <source>
        <dbReference type="ARBA" id="ARBA00012102"/>
    </source>
</evidence>
<dbReference type="CDD" id="cd02025">
    <property type="entry name" value="PanK"/>
    <property type="match status" value="1"/>
</dbReference>
<dbReference type="InterPro" id="IPR006083">
    <property type="entry name" value="PRK/URK"/>
</dbReference>
<dbReference type="Proteomes" id="UP000195607">
    <property type="component" value="Chromosome I"/>
</dbReference>
<proteinExistence type="inferred from homology"/>
<evidence type="ECO:0000259" key="14">
    <source>
        <dbReference type="Pfam" id="PF00485"/>
    </source>
</evidence>
<evidence type="ECO:0000313" key="16">
    <source>
        <dbReference type="EMBL" id="SJK85595.1"/>
    </source>
</evidence>
<dbReference type="PIRSF" id="PIRSF000545">
    <property type="entry name" value="Pantothenate_kin"/>
    <property type="match status" value="1"/>
</dbReference>
<dbReference type="GO" id="GO:0005737">
    <property type="term" value="C:cytoplasm"/>
    <property type="evidence" value="ECO:0007669"/>
    <property type="project" value="UniProtKB-SubCell"/>
</dbReference>
<dbReference type="SUPFAM" id="SSF52540">
    <property type="entry name" value="P-loop containing nucleoside triphosphate hydrolases"/>
    <property type="match status" value="1"/>
</dbReference>
<feature type="domain" description="Phosphoribulokinase/uridine kinase" evidence="14">
    <location>
        <begin position="88"/>
        <end position="242"/>
    </location>
</feature>
<dbReference type="AlphaFoldDB" id="A0A1N5WKW9"/>
<comment type="similarity">
    <text evidence="4">Belongs to the prokaryotic pantothenate kinase family.</text>
</comment>
<dbReference type="EMBL" id="LT719092">
    <property type="protein sequence ID" value="SJK85595.1"/>
    <property type="molecule type" value="Genomic_DNA"/>
</dbReference>
<accession>A0A1N5WKW9</accession>
<dbReference type="Pfam" id="PF00485">
    <property type="entry name" value="PRK"/>
    <property type="match status" value="1"/>
</dbReference>
<evidence type="ECO:0000256" key="3">
    <source>
        <dbReference type="ARBA" id="ARBA00005225"/>
    </source>
</evidence>
<comment type="pathway">
    <text evidence="3">Cofactor biosynthesis; coenzyme A biosynthesis; CoA from (R)-pantothenate: step 1/5.</text>
</comment>
<dbReference type="KEGG" id="cdiv:CPM_1817"/>
<dbReference type="Gene3D" id="3.40.50.300">
    <property type="entry name" value="P-loop containing nucleotide triphosphate hydrolases"/>
    <property type="match status" value="1"/>
</dbReference>
<dbReference type="GO" id="GO:0005524">
    <property type="term" value="F:ATP binding"/>
    <property type="evidence" value="ECO:0007669"/>
    <property type="project" value="UniProtKB-KW"/>
</dbReference>
<dbReference type="GeneID" id="41589115"/>
<reference evidence="17" key="3">
    <citation type="submission" date="2016-06" db="EMBL/GenBank/DDBJ databases">
        <authorList>
            <person name="Toshchakov V.S."/>
        </authorList>
    </citation>
    <scope>NUCLEOTIDE SEQUENCE [LARGE SCALE GENOMIC DNA]</scope>
    <source>
        <strain>PM4 (JCM 30641</strain>
        <strain evidence="17">\VKM B-2940)</strain>
    </source>
</reference>
<comment type="catalytic activity">
    <reaction evidence="1">
        <text>(R)-pantothenate + ATP = (R)-4'-phosphopantothenate + ADP + H(+)</text>
        <dbReference type="Rhea" id="RHEA:16373"/>
        <dbReference type="ChEBI" id="CHEBI:10986"/>
        <dbReference type="ChEBI" id="CHEBI:15378"/>
        <dbReference type="ChEBI" id="CHEBI:29032"/>
        <dbReference type="ChEBI" id="CHEBI:30616"/>
        <dbReference type="ChEBI" id="CHEBI:456216"/>
        <dbReference type="EC" id="2.7.1.33"/>
    </reaction>
</comment>
<dbReference type="HAMAP" id="MF_00215">
    <property type="entry name" value="Pantothen_kinase_1"/>
    <property type="match status" value="1"/>
</dbReference>
<evidence type="ECO:0000256" key="7">
    <source>
        <dbReference type="ARBA" id="ARBA00022490"/>
    </source>
</evidence>
<evidence type="ECO:0000256" key="10">
    <source>
        <dbReference type="ARBA" id="ARBA00022777"/>
    </source>
</evidence>
<sequence>MESSDYETPFVTIEREKWRKLRDRKKITITEDQLREIRGINENISMKEVKDIYAPLTRLLKVYYDNYRRLNRTRKAFLEMENERVPYIIGIAGSVAVGKSTTARIMKELISSWENSLNVYIVTTDGFLYPNEELKRRNIIERKGFPESYDLKSMIKFLYRIKSGVSHLKAPFYSHLKYDIVPEEEIEIVNPDIILFEGLNVLQSHSDRINDNFHDLMVSDFFDFSIYVDAEEETIKEWFIQRFLKLKETAFKDPNSYFRKYASIPDEDAIKIGLDIWERINGLNLRMNIERTKYHAQLILRKRENHDVNYIQLRKI</sequence>
<evidence type="ECO:0000256" key="13">
    <source>
        <dbReference type="ARBA" id="ARBA00032866"/>
    </source>
</evidence>
<keyword evidence="8" id="KW-0808">Transferase</keyword>
<dbReference type="GO" id="GO:0004594">
    <property type="term" value="F:pantothenate kinase activity"/>
    <property type="evidence" value="ECO:0007669"/>
    <property type="project" value="UniProtKB-EC"/>
</dbReference>
<dbReference type="InterPro" id="IPR027417">
    <property type="entry name" value="P-loop_NTPase"/>
</dbReference>
<reference evidence="15 18" key="1">
    <citation type="submission" date="2016-04" db="EMBL/GenBank/DDBJ databases">
        <authorList>
            <person name="Evans L.H."/>
            <person name="Alamgir A."/>
            <person name="Owens N."/>
            <person name="Weber N.D."/>
            <person name="Virtaneva K."/>
            <person name="Barbian K."/>
            <person name="Babar A."/>
            <person name="Rosenke K."/>
        </authorList>
    </citation>
    <scope>NUCLEOTIDE SEQUENCE [LARGE SCALE GENOMIC DNA]</scope>
    <source>
        <strain evidence="15">S5</strain>
        <strain evidence="18">S5(T) (JCM 30642 \VKM B-2941)</strain>
    </source>
</reference>
<keyword evidence="9" id="KW-0547">Nucleotide-binding</keyword>
<dbReference type="OrthoDB" id="57436at2157"/>
<evidence type="ECO:0000256" key="4">
    <source>
        <dbReference type="ARBA" id="ARBA00006087"/>
    </source>
</evidence>
<organism evidence="15 18">
    <name type="scientific">Cuniculiplasma divulgatum</name>
    <dbReference type="NCBI Taxonomy" id="1673428"/>
    <lineage>
        <taxon>Archaea</taxon>
        <taxon>Methanobacteriati</taxon>
        <taxon>Thermoplasmatota</taxon>
        <taxon>Thermoplasmata</taxon>
        <taxon>Thermoplasmatales</taxon>
        <taxon>Cuniculiplasmataceae</taxon>
        <taxon>Cuniculiplasma</taxon>
    </lineage>
</organism>
<dbReference type="NCBIfam" id="TIGR00554">
    <property type="entry name" value="panK_bact"/>
    <property type="match status" value="1"/>
</dbReference>
<evidence type="ECO:0000256" key="9">
    <source>
        <dbReference type="ARBA" id="ARBA00022741"/>
    </source>
</evidence>
<dbReference type="InterPro" id="IPR004566">
    <property type="entry name" value="PanK"/>
</dbReference>
<dbReference type="EC" id="2.7.1.33" evidence="5"/>
<evidence type="ECO:0000256" key="6">
    <source>
        <dbReference type="ARBA" id="ARBA00015080"/>
    </source>
</evidence>
<name>A0A1N5WKW9_9ARCH</name>
<keyword evidence="12" id="KW-0173">Coenzyme A biosynthesis</keyword>
<evidence type="ECO:0000256" key="11">
    <source>
        <dbReference type="ARBA" id="ARBA00022840"/>
    </source>
</evidence>
<evidence type="ECO:0000256" key="8">
    <source>
        <dbReference type="ARBA" id="ARBA00022679"/>
    </source>
</evidence>
<evidence type="ECO:0000313" key="17">
    <source>
        <dbReference type="Proteomes" id="UP000187822"/>
    </source>
</evidence>
<dbReference type="GO" id="GO:0015937">
    <property type="term" value="P:coenzyme A biosynthetic process"/>
    <property type="evidence" value="ECO:0007669"/>
    <property type="project" value="UniProtKB-UniPathway"/>
</dbReference>
<evidence type="ECO:0000313" key="15">
    <source>
        <dbReference type="EMBL" id="SIM85806.1"/>
    </source>
</evidence>
<dbReference type="Proteomes" id="UP000187822">
    <property type="component" value="Chromosome I"/>
</dbReference>
<keyword evidence="17" id="KW-1185">Reference proteome</keyword>